<keyword evidence="3" id="KW-0274">FAD</keyword>
<dbReference type="Gene3D" id="3.30.70.2450">
    <property type="match status" value="1"/>
</dbReference>
<accession>A0A841FMA8</accession>
<evidence type="ECO:0000256" key="2">
    <source>
        <dbReference type="ARBA" id="ARBA00022630"/>
    </source>
</evidence>
<dbReference type="Proteomes" id="UP000548476">
    <property type="component" value="Unassembled WGS sequence"/>
</dbReference>
<dbReference type="PRINTS" id="PR00420">
    <property type="entry name" value="RNGMNOXGNASE"/>
</dbReference>
<keyword evidence="6" id="KW-1185">Reference proteome</keyword>
<comment type="cofactor">
    <cofactor evidence="1">
        <name>FAD</name>
        <dbReference type="ChEBI" id="CHEBI:57692"/>
    </cofactor>
</comment>
<dbReference type="Gene3D" id="3.50.50.60">
    <property type="entry name" value="FAD/NAD(P)-binding domain"/>
    <property type="match status" value="1"/>
</dbReference>
<gene>
    <name evidence="5" type="ORF">HNR73_004867</name>
</gene>
<dbReference type="EMBL" id="JACHGT010000011">
    <property type="protein sequence ID" value="MBB6036994.1"/>
    <property type="molecule type" value="Genomic_DNA"/>
</dbReference>
<comment type="caution">
    <text evidence="5">The sequence shown here is derived from an EMBL/GenBank/DDBJ whole genome shotgun (WGS) entry which is preliminary data.</text>
</comment>
<dbReference type="PANTHER" id="PTHR43004">
    <property type="entry name" value="TRK SYSTEM POTASSIUM UPTAKE PROTEIN"/>
    <property type="match status" value="1"/>
</dbReference>
<dbReference type="AlphaFoldDB" id="A0A841FMA8"/>
<dbReference type="PANTHER" id="PTHR43004:SF19">
    <property type="entry name" value="BINDING MONOOXYGENASE, PUTATIVE (JCVI)-RELATED"/>
    <property type="match status" value="1"/>
</dbReference>
<organism evidence="5 6">
    <name type="scientific">Phytomonospora endophytica</name>
    <dbReference type="NCBI Taxonomy" id="714109"/>
    <lineage>
        <taxon>Bacteria</taxon>
        <taxon>Bacillati</taxon>
        <taxon>Actinomycetota</taxon>
        <taxon>Actinomycetes</taxon>
        <taxon>Micromonosporales</taxon>
        <taxon>Micromonosporaceae</taxon>
        <taxon>Phytomonospora</taxon>
    </lineage>
</organism>
<dbReference type="InterPro" id="IPR002938">
    <property type="entry name" value="FAD-bd"/>
</dbReference>
<dbReference type="InterPro" id="IPR050641">
    <property type="entry name" value="RIFMO-like"/>
</dbReference>
<evidence type="ECO:0000256" key="3">
    <source>
        <dbReference type="ARBA" id="ARBA00022827"/>
    </source>
</evidence>
<dbReference type="GO" id="GO:0016709">
    <property type="term" value="F:oxidoreductase activity, acting on paired donors, with incorporation or reduction of molecular oxygen, NAD(P)H as one donor, and incorporation of one atom of oxygen"/>
    <property type="evidence" value="ECO:0007669"/>
    <property type="project" value="UniProtKB-ARBA"/>
</dbReference>
<evidence type="ECO:0000313" key="5">
    <source>
        <dbReference type="EMBL" id="MBB6036994.1"/>
    </source>
</evidence>
<dbReference type="Pfam" id="PF21274">
    <property type="entry name" value="Rng_hyd_C"/>
    <property type="match status" value="1"/>
</dbReference>
<reference evidence="5 6" key="1">
    <citation type="submission" date="2020-08" db="EMBL/GenBank/DDBJ databases">
        <title>Genomic Encyclopedia of Type Strains, Phase IV (KMG-IV): sequencing the most valuable type-strain genomes for metagenomic binning, comparative biology and taxonomic classification.</title>
        <authorList>
            <person name="Goeker M."/>
        </authorList>
    </citation>
    <scope>NUCLEOTIDE SEQUENCE [LARGE SCALE GENOMIC DNA]</scope>
    <source>
        <strain evidence="5 6">YIM 65646</strain>
    </source>
</reference>
<keyword evidence="2" id="KW-0285">Flavoprotein</keyword>
<name>A0A841FMA8_9ACTN</name>
<dbReference type="GO" id="GO:0071949">
    <property type="term" value="F:FAD binding"/>
    <property type="evidence" value="ECO:0007669"/>
    <property type="project" value="InterPro"/>
</dbReference>
<sequence>MTTTDVLVIGAGPTGLLLAGDLAAAGVGVTVIERRTTESNLTRAFAVHARTLEELDARGVADELVAAGRPLASLRLFGSVALDLGELPTRFPFLLVAPQYATEQVLERRALAAGAVITRGLKVTGVRQDDTGAEVDTVDDAGAVATHQASYVVGTDGHRSAVREALGLSFPGESAVLSVVLADVRMTEPPEHLLTADSGPAGFVFTAPFGDGWYRIIAWDRDRQLPDSAPVDLEELRALMVTLLGTDHGMHSPRWTSRFHSDERQVERYRVGRVFLAGDAAHVHSPAGGQGMNTGIQDAANLGWKLAAAVQGWAPEGLLDTYNAERHPVGRTVLKTSGTLLRMALLGSNAARGLRNVLVKTAMSLPAVARRATGMLSGVGIAYDAPKGAHRPAGERAADVPLVGGRLYELLRAGRHVLIPGEGAKATVDGRFETGVAAEPGDTTLLVRPDGYIAWAGRDASSAQIDAALAAAGLTA</sequence>
<evidence type="ECO:0000313" key="6">
    <source>
        <dbReference type="Proteomes" id="UP000548476"/>
    </source>
</evidence>
<dbReference type="Pfam" id="PF01494">
    <property type="entry name" value="FAD_binding_3"/>
    <property type="match status" value="1"/>
</dbReference>
<proteinExistence type="predicted"/>
<feature type="domain" description="FAD-binding" evidence="4">
    <location>
        <begin position="4"/>
        <end position="336"/>
    </location>
</feature>
<dbReference type="SUPFAM" id="SSF51905">
    <property type="entry name" value="FAD/NAD(P)-binding domain"/>
    <property type="match status" value="1"/>
</dbReference>
<protein>
    <submittedName>
        <fullName evidence="5">2-polyprenyl-6-methoxyphenol hydroxylase-like FAD-dependent oxidoreductase</fullName>
    </submittedName>
</protein>
<dbReference type="RefSeq" id="WP_184789835.1">
    <property type="nucleotide sequence ID" value="NZ_BONT01000072.1"/>
</dbReference>
<evidence type="ECO:0000256" key="1">
    <source>
        <dbReference type="ARBA" id="ARBA00001974"/>
    </source>
</evidence>
<dbReference type="Gene3D" id="3.40.30.120">
    <property type="match status" value="1"/>
</dbReference>
<evidence type="ECO:0000259" key="4">
    <source>
        <dbReference type="Pfam" id="PF01494"/>
    </source>
</evidence>
<dbReference type="InterPro" id="IPR036188">
    <property type="entry name" value="FAD/NAD-bd_sf"/>
</dbReference>